<dbReference type="EMBL" id="CP060789">
    <property type="protein sequence ID" value="QNP54663.1"/>
    <property type="molecule type" value="Genomic_DNA"/>
</dbReference>
<dbReference type="PANTHER" id="PTHR21340:SF7">
    <property type="entry name" value="NUDIX HYDROLASE DOMAIN-CONTAINING PROTEIN"/>
    <property type="match status" value="1"/>
</dbReference>
<dbReference type="GO" id="GO:0004081">
    <property type="term" value="F:bis(5'-nucleosyl)-tetraphosphatase (asymmetrical) activity"/>
    <property type="evidence" value="ECO:0007669"/>
    <property type="project" value="TreeGrafter"/>
</dbReference>
<proteinExistence type="predicted"/>
<dbReference type="InterPro" id="IPR015797">
    <property type="entry name" value="NUDIX_hydrolase-like_dom_sf"/>
</dbReference>
<dbReference type="InterPro" id="IPR051325">
    <property type="entry name" value="Nudix_hydrolase_domain"/>
</dbReference>
<organism evidence="2 3">
    <name type="scientific">Tessaracoccus defluvii</name>
    <dbReference type="NCBI Taxonomy" id="1285901"/>
    <lineage>
        <taxon>Bacteria</taxon>
        <taxon>Bacillati</taxon>
        <taxon>Actinomycetota</taxon>
        <taxon>Actinomycetes</taxon>
        <taxon>Propionibacteriales</taxon>
        <taxon>Propionibacteriaceae</taxon>
        <taxon>Tessaracoccus</taxon>
    </lineage>
</organism>
<name>A0A7H0H297_9ACTN</name>
<evidence type="ECO:0000313" key="2">
    <source>
        <dbReference type="EMBL" id="QNP54663.1"/>
    </source>
</evidence>
<evidence type="ECO:0000259" key="1">
    <source>
        <dbReference type="PROSITE" id="PS51462"/>
    </source>
</evidence>
<dbReference type="InterPro" id="IPR000086">
    <property type="entry name" value="NUDIX_hydrolase_dom"/>
</dbReference>
<sequence>MRHSAGIVVQRDVDGRTQILLGHMGGPFWARKDEGAWSIPKGEFDSATETAWDAARREFREELGIDVPDGEPEALGEFRVTSGKSLTAFRLHGSVDLAAVVFGTFELEWPPRSGRIQEFPELDRAEWVELDRAGVLLTKGQRPILAALSVSGTD</sequence>
<protein>
    <submittedName>
        <fullName evidence="2">NUDIX domain-containing protein</fullName>
    </submittedName>
</protein>
<evidence type="ECO:0000313" key="3">
    <source>
        <dbReference type="Proteomes" id="UP000516117"/>
    </source>
</evidence>
<dbReference type="Proteomes" id="UP000516117">
    <property type="component" value="Chromosome"/>
</dbReference>
<dbReference type="GO" id="GO:0006167">
    <property type="term" value="P:AMP biosynthetic process"/>
    <property type="evidence" value="ECO:0007669"/>
    <property type="project" value="TreeGrafter"/>
</dbReference>
<keyword evidence="3" id="KW-1185">Reference proteome</keyword>
<dbReference type="AlphaFoldDB" id="A0A7H0H297"/>
<feature type="domain" description="Nudix hydrolase" evidence="1">
    <location>
        <begin position="1"/>
        <end position="150"/>
    </location>
</feature>
<dbReference type="Pfam" id="PF00293">
    <property type="entry name" value="NUDIX"/>
    <property type="match status" value="1"/>
</dbReference>
<dbReference type="SUPFAM" id="SSF55811">
    <property type="entry name" value="Nudix"/>
    <property type="match status" value="1"/>
</dbReference>
<dbReference type="GO" id="GO:0006754">
    <property type="term" value="P:ATP biosynthetic process"/>
    <property type="evidence" value="ECO:0007669"/>
    <property type="project" value="TreeGrafter"/>
</dbReference>
<dbReference type="RefSeq" id="WP_187719801.1">
    <property type="nucleotide sequence ID" value="NZ_BAABBL010000008.1"/>
</dbReference>
<dbReference type="KEGG" id="tdf:H9L22_10050"/>
<reference evidence="2 3" key="1">
    <citation type="submission" date="2020-08" db="EMBL/GenBank/DDBJ databases">
        <title>Genome sequence of Tessaracoccus defluvii JCM 17540T.</title>
        <authorList>
            <person name="Hyun D.-W."/>
            <person name="Bae J.-W."/>
        </authorList>
    </citation>
    <scope>NUCLEOTIDE SEQUENCE [LARGE SCALE GENOMIC DNA]</scope>
    <source>
        <strain evidence="2 3">JCM 17540</strain>
    </source>
</reference>
<accession>A0A7H0H297</accession>
<dbReference type="Gene3D" id="3.90.79.10">
    <property type="entry name" value="Nucleoside Triphosphate Pyrophosphohydrolase"/>
    <property type="match status" value="1"/>
</dbReference>
<gene>
    <name evidence="2" type="ORF">H9L22_10050</name>
</gene>
<dbReference type="PROSITE" id="PS51462">
    <property type="entry name" value="NUDIX"/>
    <property type="match status" value="1"/>
</dbReference>
<dbReference type="PANTHER" id="PTHR21340">
    <property type="entry name" value="DIADENOSINE 5,5-P1,P4-TETRAPHOSPHATE PYROPHOSPHOHYDROLASE MUTT"/>
    <property type="match status" value="1"/>
</dbReference>